<name>Q5JMH5_ORYSJ</name>
<evidence type="ECO:0000313" key="4">
    <source>
        <dbReference type="Proteomes" id="UP000000763"/>
    </source>
</evidence>
<sequence>MQTAWKRDRRAILAVELLLPPDGDDINCGLVEPKPRVVALSGRPVGTACNGSGGDDDSSGRRAARAGVDDEVEYNVCEGDGAGSGRVLTRRTQADERAGVVLGDDVLRLTVGPTADRQRARGRLRPP</sequence>
<dbReference type="Proteomes" id="UP000817658">
    <property type="component" value="Chromosome 1"/>
</dbReference>
<reference evidence="3" key="1">
    <citation type="journal article" date="2002" name="Nature">
        <title>The genome sequence and structure of rice chromosome 1.</title>
        <authorList>
            <person name="Sasaki T."/>
            <person name="Matsumoto T."/>
            <person name="Yamamoto K."/>
            <person name="Sakata K."/>
            <person name="Baba T."/>
            <person name="Katayose Y."/>
            <person name="Wu J."/>
            <person name="Niimura Y."/>
            <person name="Cheng Z."/>
            <person name="Nagamura Y."/>
            <person name="Antonio B.A."/>
            <person name="Kanamori H."/>
            <person name="Hosokawa S."/>
            <person name="Masukawa M."/>
            <person name="Arikawa K."/>
            <person name="Chiden Y."/>
            <person name="Hayashi M."/>
            <person name="Okamoto M."/>
            <person name="Ando T."/>
            <person name="Aoki H."/>
            <person name="Arita K."/>
            <person name="Hamada M."/>
            <person name="Harada C."/>
            <person name="Hijishita S."/>
            <person name="Honda M."/>
            <person name="Ichikawa Y."/>
            <person name="Idonuma A."/>
            <person name="Iijima M."/>
            <person name="Ikeda M."/>
            <person name="Ikeno M."/>
            <person name="Itoh S."/>
            <person name="Itoh T."/>
            <person name="Itoh Y."/>
            <person name="Itoh Y."/>
            <person name="Iwabuchi A."/>
            <person name="Kamiya K."/>
            <person name="Karasawa W."/>
            <person name="Katagiri S."/>
            <person name="Kikuta A."/>
            <person name="Kobayashi N."/>
            <person name="Kono I."/>
            <person name="Machita K."/>
            <person name="Maehara T."/>
            <person name="Mizuno H."/>
            <person name="Mizubayashi T."/>
            <person name="Mukai Y."/>
            <person name="Nagasaki H."/>
            <person name="Nakashima M."/>
            <person name="Nakama Y."/>
            <person name="Nakamichi Y."/>
            <person name="Nakamura M."/>
            <person name="Namiki N."/>
            <person name="Negishi M."/>
            <person name="Ohta I."/>
            <person name="Ono N."/>
            <person name="Saji S."/>
            <person name="Sakai K."/>
            <person name="Shibata M."/>
            <person name="Shimokawa T."/>
            <person name="Shomura A."/>
            <person name="Song J."/>
            <person name="Takazaki Y."/>
            <person name="Terasawa K."/>
            <person name="Tsuji K."/>
            <person name="Waki K."/>
            <person name="Yamagata H."/>
            <person name="Yamane H."/>
            <person name="Yoshiki S."/>
            <person name="Yoshihara R."/>
            <person name="Yukawa K."/>
            <person name="Zhong H."/>
            <person name="Iwama H."/>
            <person name="Endo T."/>
            <person name="Ito H."/>
            <person name="Hahn J.H."/>
            <person name="Kim H.I."/>
            <person name="Eun M.Y."/>
            <person name="Yano M."/>
            <person name="Jiang J."/>
            <person name="Gojobori T."/>
        </authorList>
    </citation>
    <scope>NUCLEOTIDE SEQUENCE</scope>
</reference>
<protein>
    <submittedName>
        <fullName evidence="3">Uncharacterized protein</fullName>
    </submittedName>
</protein>
<reference evidence="4" key="2">
    <citation type="journal article" date="2005" name="Nature">
        <title>The map-based sequence of the rice genome.</title>
        <authorList>
            <consortium name="International rice genome sequencing project (IRGSP)"/>
            <person name="Matsumoto T."/>
            <person name="Wu J."/>
            <person name="Kanamori H."/>
            <person name="Katayose Y."/>
            <person name="Fujisawa M."/>
            <person name="Namiki N."/>
            <person name="Mizuno H."/>
            <person name="Yamamoto K."/>
            <person name="Antonio B.A."/>
            <person name="Baba T."/>
            <person name="Sakata K."/>
            <person name="Nagamura Y."/>
            <person name="Aoki H."/>
            <person name="Arikawa K."/>
            <person name="Arita K."/>
            <person name="Bito T."/>
            <person name="Chiden Y."/>
            <person name="Fujitsuka N."/>
            <person name="Fukunaka R."/>
            <person name="Hamada M."/>
            <person name="Harada C."/>
            <person name="Hayashi A."/>
            <person name="Hijishita S."/>
            <person name="Honda M."/>
            <person name="Hosokawa S."/>
            <person name="Ichikawa Y."/>
            <person name="Idonuma A."/>
            <person name="Iijima M."/>
            <person name="Ikeda M."/>
            <person name="Ikeno M."/>
            <person name="Ito K."/>
            <person name="Ito S."/>
            <person name="Ito T."/>
            <person name="Ito Y."/>
            <person name="Ito Y."/>
            <person name="Iwabuchi A."/>
            <person name="Kamiya K."/>
            <person name="Karasawa W."/>
            <person name="Kurita K."/>
            <person name="Katagiri S."/>
            <person name="Kikuta A."/>
            <person name="Kobayashi H."/>
            <person name="Kobayashi N."/>
            <person name="Machita K."/>
            <person name="Maehara T."/>
            <person name="Masukawa M."/>
            <person name="Mizubayashi T."/>
            <person name="Mukai Y."/>
            <person name="Nagasaki H."/>
            <person name="Nagata Y."/>
            <person name="Naito S."/>
            <person name="Nakashima M."/>
            <person name="Nakama Y."/>
            <person name="Nakamichi Y."/>
            <person name="Nakamura M."/>
            <person name="Meguro A."/>
            <person name="Negishi M."/>
            <person name="Ohta I."/>
            <person name="Ohta T."/>
            <person name="Okamoto M."/>
            <person name="Ono N."/>
            <person name="Saji S."/>
            <person name="Sakaguchi M."/>
            <person name="Sakai K."/>
            <person name="Shibata M."/>
            <person name="Shimokawa T."/>
            <person name="Song J."/>
            <person name="Takazaki Y."/>
            <person name="Terasawa K."/>
            <person name="Tsugane M."/>
            <person name="Tsuji K."/>
            <person name="Ueda S."/>
            <person name="Waki K."/>
            <person name="Yamagata H."/>
            <person name="Yamamoto M."/>
            <person name="Yamamoto S."/>
            <person name="Yamane H."/>
            <person name="Yoshiki S."/>
            <person name="Yoshihara R."/>
            <person name="Yukawa K."/>
            <person name="Zhong H."/>
            <person name="Yano M."/>
            <person name="Yuan Q."/>
            <person name="Ouyang S."/>
            <person name="Liu J."/>
            <person name="Jones K.M."/>
            <person name="Gansberger K."/>
            <person name="Moffat K."/>
            <person name="Hill J."/>
            <person name="Bera J."/>
            <person name="Fadrosh D."/>
            <person name="Jin S."/>
            <person name="Johri S."/>
            <person name="Kim M."/>
            <person name="Overton L."/>
            <person name="Reardon M."/>
            <person name="Tsitrin T."/>
            <person name="Vuong H."/>
            <person name="Weaver B."/>
            <person name="Ciecko A."/>
            <person name="Tallon L."/>
            <person name="Jackson J."/>
            <person name="Pai G."/>
            <person name="Aken S.V."/>
            <person name="Utterback T."/>
            <person name="Reidmuller S."/>
            <person name="Feldblyum T."/>
            <person name="Hsiao J."/>
            <person name="Zismann V."/>
            <person name="Iobst S."/>
            <person name="de Vazeille A.R."/>
            <person name="Buell C.R."/>
            <person name="Ying K."/>
            <person name="Li Y."/>
            <person name="Lu T."/>
            <person name="Huang Y."/>
            <person name="Zhao Q."/>
            <person name="Feng Q."/>
            <person name="Zhang L."/>
            <person name="Zhu J."/>
            <person name="Weng Q."/>
            <person name="Mu J."/>
            <person name="Lu Y."/>
            <person name="Fan D."/>
            <person name="Liu Y."/>
            <person name="Guan J."/>
            <person name="Zhang Y."/>
            <person name="Yu S."/>
            <person name="Liu X."/>
            <person name="Zhang Y."/>
            <person name="Hong G."/>
            <person name="Han B."/>
            <person name="Choisne N."/>
            <person name="Demange N."/>
            <person name="Orjeda G."/>
            <person name="Samain S."/>
            <person name="Cattolico L."/>
            <person name="Pelletier E."/>
            <person name="Couloux A."/>
            <person name="Segurens B."/>
            <person name="Wincker P."/>
            <person name="D'Hont A."/>
            <person name="Scarpelli C."/>
            <person name="Weissenbach J."/>
            <person name="Salanoubat M."/>
            <person name="Quetier F."/>
            <person name="Yu Y."/>
            <person name="Kim H.R."/>
            <person name="Rambo T."/>
            <person name="Currie J."/>
            <person name="Collura K."/>
            <person name="Luo M."/>
            <person name="Yang T."/>
            <person name="Ammiraju J.S.S."/>
            <person name="Engler F."/>
            <person name="Soderlund C."/>
            <person name="Wing R.A."/>
            <person name="Palmer L.E."/>
            <person name="de la Bastide M."/>
            <person name="Spiegel L."/>
            <person name="Nascimento L."/>
            <person name="Zutavern T."/>
            <person name="O'Shaughnessy A."/>
            <person name="Dike S."/>
            <person name="Dedhia N."/>
            <person name="Preston R."/>
            <person name="Balija V."/>
            <person name="McCombie W.R."/>
            <person name="Chow T."/>
            <person name="Chen H."/>
            <person name="Chung M."/>
            <person name="Chen C."/>
            <person name="Shaw J."/>
            <person name="Wu H."/>
            <person name="Hsiao K."/>
            <person name="Chao Y."/>
            <person name="Chu M."/>
            <person name="Cheng C."/>
            <person name="Hour A."/>
            <person name="Lee P."/>
            <person name="Lin S."/>
            <person name="Lin Y."/>
            <person name="Liou J."/>
            <person name="Liu S."/>
            <person name="Hsing Y."/>
            <person name="Raghuvanshi S."/>
            <person name="Mohanty A."/>
            <person name="Bharti A.K."/>
            <person name="Gaur A."/>
            <person name="Gupta V."/>
            <person name="Kumar D."/>
            <person name="Ravi V."/>
            <person name="Vij S."/>
            <person name="Kapur A."/>
            <person name="Khurana P."/>
            <person name="Khurana P."/>
            <person name="Khurana J.P."/>
            <person name="Tyagi A.K."/>
            <person name="Gaikwad K."/>
            <person name="Singh A."/>
            <person name="Dalal V."/>
            <person name="Srivastava S."/>
            <person name="Dixit A."/>
            <person name="Pal A.K."/>
            <person name="Ghazi I.A."/>
            <person name="Yadav M."/>
            <person name="Pandit A."/>
            <person name="Bhargava A."/>
            <person name="Sureshbabu K."/>
            <person name="Batra K."/>
            <person name="Sharma T.R."/>
            <person name="Mohapatra T."/>
            <person name="Singh N.K."/>
            <person name="Messing J."/>
            <person name="Nelson A.B."/>
            <person name="Fuks G."/>
            <person name="Kavchok S."/>
            <person name="Keizer G."/>
            <person name="Linton E."/>
            <person name="Llaca V."/>
            <person name="Song R."/>
            <person name="Tanyolac B."/>
            <person name="Young S."/>
            <person name="Ho-Il K."/>
            <person name="Hahn J.H."/>
            <person name="Sangsakoo G."/>
            <person name="Vanavichit A."/>
            <person name="de Mattos Luiz.A.T."/>
            <person name="Zimmer P.D."/>
            <person name="Malone G."/>
            <person name="Dellagostin O."/>
            <person name="de Oliveira A.C."/>
            <person name="Bevan M."/>
            <person name="Bancroft I."/>
            <person name="Minx P."/>
            <person name="Cordum H."/>
            <person name="Wilson R."/>
            <person name="Cheng Z."/>
            <person name="Jin W."/>
            <person name="Jiang J."/>
            <person name="Leong S.A."/>
            <person name="Iwama H."/>
            <person name="Gojobori T."/>
            <person name="Itoh T."/>
            <person name="Niimura Y."/>
            <person name="Fujii Y."/>
            <person name="Habara T."/>
            <person name="Sakai H."/>
            <person name="Sato Y."/>
            <person name="Wilson G."/>
            <person name="Kumar K."/>
            <person name="McCouch S."/>
            <person name="Juretic N."/>
            <person name="Hoen D."/>
            <person name="Wright S."/>
            <person name="Bruskiewich R."/>
            <person name="Bureau T."/>
            <person name="Miyao A."/>
            <person name="Hirochika H."/>
            <person name="Nishikawa T."/>
            <person name="Kadowaki K."/>
            <person name="Sugiura M."/>
            <person name="Burr B."/>
            <person name="Sasaki T."/>
        </authorList>
    </citation>
    <scope>NUCLEOTIDE SEQUENCE [LARGE SCALE GENOMIC DNA]</scope>
    <source>
        <strain evidence="4">cv. Nipponbare</strain>
    </source>
</reference>
<gene>
    <name evidence="2" type="ORF">P0423A12.9</name>
    <name evidence="3" type="ORF">P0506E04.30</name>
</gene>
<evidence type="ECO:0000256" key="1">
    <source>
        <dbReference type="SAM" id="MobiDB-lite"/>
    </source>
</evidence>
<dbReference type="EMBL" id="AP003246">
    <property type="protein sequence ID" value="BAD87161.1"/>
    <property type="molecule type" value="Genomic_DNA"/>
</dbReference>
<evidence type="ECO:0000313" key="2">
    <source>
        <dbReference type="EMBL" id="BAD87161.1"/>
    </source>
</evidence>
<reference evidence="4" key="3">
    <citation type="journal article" date="2008" name="Nucleic Acids Res.">
        <title>The rice annotation project database (RAP-DB): 2008 update.</title>
        <authorList>
            <consortium name="The rice annotation project (RAP)"/>
        </authorList>
    </citation>
    <scope>GENOME REANNOTATION</scope>
    <source>
        <strain evidence="4">cv. Nipponbare</strain>
    </source>
</reference>
<dbReference type="Proteomes" id="UP000000763">
    <property type="component" value="Chromosome 1"/>
</dbReference>
<evidence type="ECO:0000313" key="3">
    <source>
        <dbReference type="EMBL" id="BAD87336.1"/>
    </source>
</evidence>
<proteinExistence type="predicted"/>
<feature type="region of interest" description="Disordered" evidence="1">
    <location>
        <begin position="48"/>
        <end position="67"/>
    </location>
</feature>
<dbReference type="EMBL" id="AP003272">
    <property type="protein sequence ID" value="BAD87336.1"/>
    <property type="molecule type" value="Genomic_DNA"/>
</dbReference>
<dbReference type="AlphaFoldDB" id="Q5JMH5"/>
<accession>Q5JMH5</accession>
<organism evidence="3">
    <name type="scientific">Oryza sativa subsp. japonica</name>
    <name type="common">Rice</name>
    <dbReference type="NCBI Taxonomy" id="39947"/>
    <lineage>
        <taxon>Eukaryota</taxon>
        <taxon>Viridiplantae</taxon>
        <taxon>Streptophyta</taxon>
        <taxon>Embryophyta</taxon>
        <taxon>Tracheophyta</taxon>
        <taxon>Spermatophyta</taxon>
        <taxon>Magnoliopsida</taxon>
        <taxon>Liliopsida</taxon>
        <taxon>Poales</taxon>
        <taxon>Poaceae</taxon>
        <taxon>BOP clade</taxon>
        <taxon>Oryzoideae</taxon>
        <taxon>Oryzeae</taxon>
        <taxon>Oryzinae</taxon>
        <taxon>Oryza</taxon>
        <taxon>Oryza sativa</taxon>
    </lineage>
</organism>